<reference evidence="1 2" key="1">
    <citation type="submission" date="2018-06" db="EMBL/GenBank/DDBJ databases">
        <title>A transcriptomic atlas of mushroom development highlights an independent origin of complex multicellularity.</title>
        <authorList>
            <consortium name="DOE Joint Genome Institute"/>
            <person name="Krizsan K."/>
            <person name="Almasi E."/>
            <person name="Merenyi Z."/>
            <person name="Sahu N."/>
            <person name="Viragh M."/>
            <person name="Koszo T."/>
            <person name="Mondo S."/>
            <person name="Kiss B."/>
            <person name="Balint B."/>
            <person name="Kues U."/>
            <person name="Barry K."/>
            <person name="Hegedus J.C."/>
            <person name="Henrissat B."/>
            <person name="Johnson J."/>
            <person name="Lipzen A."/>
            <person name="Ohm R."/>
            <person name="Nagy I."/>
            <person name="Pangilinan J."/>
            <person name="Yan J."/>
            <person name="Xiong Y."/>
            <person name="Grigoriev I.V."/>
            <person name="Hibbett D.S."/>
            <person name="Nagy L.G."/>
        </authorList>
    </citation>
    <scope>NUCLEOTIDE SEQUENCE [LARGE SCALE GENOMIC DNA]</scope>
    <source>
        <strain evidence="1 2">SZMC22713</strain>
    </source>
</reference>
<evidence type="ECO:0000313" key="1">
    <source>
        <dbReference type="EMBL" id="TDL28734.1"/>
    </source>
</evidence>
<keyword evidence="2" id="KW-1185">Reference proteome</keyword>
<dbReference type="AlphaFoldDB" id="A0A4Y7QM51"/>
<accession>A0A4Y7QM51</accession>
<evidence type="ECO:0000313" key="2">
    <source>
        <dbReference type="Proteomes" id="UP000294933"/>
    </source>
</evidence>
<dbReference type="Proteomes" id="UP000294933">
    <property type="component" value="Unassembled WGS sequence"/>
</dbReference>
<protein>
    <submittedName>
        <fullName evidence="1">Uncharacterized protein</fullName>
    </submittedName>
</protein>
<gene>
    <name evidence="1" type="ORF">BD410DRAFT_241252</name>
</gene>
<organism evidence="1 2">
    <name type="scientific">Rickenella mellea</name>
    <dbReference type="NCBI Taxonomy" id="50990"/>
    <lineage>
        <taxon>Eukaryota</taxon>
        <taxon>Fungi</taxon>
        <taxon>Dikarya</taxon>
        <taxon>Basidiomycota</taxon>
        <taxon>Agaricomycotina</taxon>
        <taxon>Agaricomycetes</taxon>
        <taxon>Hymenochaetales</taxon>
        <taxon>Rickenellaceae</taxon>
        <taxon>Rickenella</taxon>
    </lineage>
</organism>
<proteinExistence type="predicted"/>
<dbReference type="EMBL" id="ML170157">
    <property type="protein sequence ID" value="TDL28734.1"/>
    <property type="molecule type" value="Genomic_DNA"/>
</dbReference>
<dbReference type="VEuPathDB" id="FungiDB:BD410DRAFT_241252"/>
<name>A0A4Y7QM51_9AGAM</name>
<sequence length="165" mass="18790">MAVRPKWVEKFLHTRISSLAFWSRFSAKSNSFSESNSLEFSSRGKANARSISRSNSGYHNAYHTARRTAVTTIVTYGLFTRCMPLRVDGGICWYRLSQIVGFVPPNFLCRIPSQTNKTFRHSADLHVFSMPYCFQKPQILVTPRTSLALPRDSMSKRSGIFITDP</sequence>